<evidence type="ECO:0000256" key="2">
    <source>
        <dbReference type="ARBA" id="ARBA00022692"/>
    </source>
</evidence>
<dbReference type="Pfam" id="PF12698">
    <property type="entry name" value="ABC2_membrane_3"/>
    <property type="match status" value="1"/>
</dbReference>
<dbReference type="KEGG" id="cpas:Clopa_4859"/>
<evidence type="ECO:0000256" key="1">
    <source>
        <dbReference type="ARBA" id="ARBA00004141"/>
    </source>
</evidence>
<evidence type="ECO:0000256" key="5">
    <source>
        <dbReference type="SAM" id="Phobius"/>
    </source>
</evidence>
<dbReference type="EMBL" id="CP003261">
    <property type="protein sequence ID" value="AGK99536.1"/>
    <property type="molecule type" value="Genomic_DNA"/>
</dbReference>
<dbReference type="InterPro" id="IPR013525">
    <property type="entry name" value="ABC2_TM"/>
</dbReference>
<dbReference type="PATRIC" id="fig|86416.3.peg.4848"/>
<evidence type="ECO:0000256" key="4">
    <source>
        <dbReference type="ARBA" id="ARBA00023136"/>
    </source>
</evidence>
<feature type="transmembrane region" description="Helical" evidence="5">
    <location>
        <begin position="248"/>
        <end position="268"/>
    </location>
</feature>
<feature type="transmembrane region" description="Helical" evidence="5">
    <location>
        <begin position="400"/>
        <end position="421"/>
    </location>
</feature>
<comment type="subcellular location">
    <subcellularLocation>
        <location evidence="1">Membrane</location>
        <topology evidence="1">Multi-pass membrane protein</topology>
    </subcellularLocation>
</comment>
<dbReference type="eggNOG" id="COG1511">
    <property type="taxonomic scope" value="Bacteria"/>
</dbReference>
<dbReference type="OrthoDB" id="9811483at2"/>
<organism evidence="7 8">
    <name type="scientific">Clostridium pasteurianum BC1</name>
    <dbReference type="NCBI Taxonomy" id="86416"/>
    <lineage>
        <taxon>Bacteria</taxon>
        <taxon>Bacillati</taxon>
        <taxon>Bacillota</taxon>
        <taxon>Clostridia</taxon>
        <taxon>Eubacteriales</taxon>
        <taxon>Clostridiaceae</taxon>
        <taxon>Clostridium</taxon>
    </lineage>
</organism>
<dbReference type="AlphaFoldDB" id="R4KCY4"/>
<name>R4KCY4_CLOPA</name>
<feature type="transmembrane region" description="Helical" evidence="5">
    <location>
        <begin position="343"/>
        <end position="362"/>
    </location>
</feature>
<feature type="transmembrane region" description="Helical" evidence="5">
    <location>
        <begin position="16"/>
        <end position="35"/>
    </location>
</feature>
<keyword evidence="4 5" id="KW-0472">Membrane</keyword>
<dbReference type="PANTHER" id="PTHR43077:SF5">
    <property type="entry name" value="PHAGE INFECTION PROTEIN"/>
    <property type="match status" value="1"/>
</dbReference>
<gene>
    <name evidence="7" type="ORF">Clopa_4859</name>
</gene>
<evidence type="ECO:0000256" key="3">
    <source>
        <dbReference type="ARBA" id="ARBA00022989"/>
    </source>
</evidence>
<proteinExistence type="predicted"/>
<evidence type="ECO:0000313" key="8">
    <source>
        <dbReference type="Proteomes" id="UP000013523"/>
    </source>
</evidence>
<dbReference type="STRING" id="86416.Clopa_4859"/>
<protein>
    <recommendedName>
        <fullName evidence="6">ABC-2 type transporter transmembrane domain-containing protein</fullName>
    </recommendedName>
</protein>
<dbReference type="RefSeq" id="WP_015617802.1">
    <property type="nucleotide sequence ID" value="NC_021182.1"/>
</dbReference>
<dbReference type="PANTHER" id="PTHR43077">
    <property type="entry name" value="TRANSPORT PERMEASE YVFS-RELATED"/>
    <property type="match status" value="1"/>
</dbReference>
<reference evidence="7 8" key="1">
    <citation type="submission" date="2012-01" db="EMBL/GenBank/DDBJ databases">
        <title>Complete sequence of chromosome of Clostridium pasteurianum BC1.</title>
        <authorList>
            <consortium name="US DOE Joint Genome Institute"/>
            <person name="Lucas S."/>
            <person name="Han J."/>
            <person name="Lapidus A."/>
            <person name="Cheng J.-F."/>
            <person name="Goodwin L."/>
            <person name="Pitluck S."/>
            <person name="Peters L."/>
            <person name="Mikhailova N."/>
            <person name="Teshima H."/>
            <person name="Detter J.C."/>
            <person name="Han C."/>
            <person name="Tapia R."/>
            <person name="Land M."/>
            <person name="Hauser L."/>
            <person name="Kyrpides N."/>
            <person name="Ivanova N."/>
            <person name="Pagani I."/>
            <person name="Dunn J."/>
            <person name="Taghavi S."/>
            <person name="Francis A."/>
            <person name="van der Lelie D."/>
            <person name="Woyke T."/>
        </authorList>
    </citation>
    <scope>NUCLEOTIDE SEQUENCE [LARGE SCALE GENOMIC DNA]</scope>
    <source>
        <strain evidence="7 8">BC1</strain>
    </source>
</reference>
<feature type="transmembrane region" description="Helical" evidence="5">
    <location>
        <begin position="280"/>
        <end position="306"/>
    </location>
</feature>
<keyword evidence="2 5" id="KW-0812">Transmembrane</keyword>
<evidence type="ECO:0000313" key="7">
    <source>
        <dbReference type="EMBL" id="AGK99536.1"/>
    </source>
</evidence>
<keyword evidence="3 5" id="KW-1133">Transmembrane helix</keyword>
<feature type="domain" description="ABC-2 type transporter transmembrane" evidence="6">
    <location>
        <begin position="69"/>
        <end position="418"/>
    </location>
</feature>
<evidence type="ECO:0000259" key="6">
    <source>
        <dbReference type="Pfam" id="PF12698"/>
    </source>
</evidence>
<dbReference type="InterPro" id="IPR051328">
    <property type="entry name" value="T7SS_ABC-Transporter"/>
</dbReference>
<feature type="transmembrane region" description="Helical" evidence="5">
    <location>
        <begin position="56"/>
        <end position="80"/>
    </location>
</feature>
<sequence length="440" mass="48935">MAYLVGLESLESVNSAQSQFCGIGNIKIILFHIINKFYKGGILMSKNSSNNKLSKFLMNIIIAFGGALAIILILTFGNFWPSVKMNPKNLPIGIVSLDKDISHPQESNIGKSFVDEIDGSGSDAVEWKVYDNKDSAVNAANNKDIYAYIVIPSDFTSSLMAHISGSNSVPVIKTYVNEGMNYSGVLAAQNILNAVTAKMQSGIQTQMLSMATQKGSAIPTNMTKNLQTPFTVENVKAHTIGDGGSGSIPMMLSVFLWMGSLISMLMIWRGARKIENRKEAVLFQVLSGIIVSVLFSFIDLFIVGNIMELTVYNYWSLFEFAFIVGLSFYLLQSTVLNWVGMKGWLILILIWLFGMPAVNLPVQFLNNFTKYAVYSWSPYRFSSEIFRDIMYYNSKADFSSMAYIIIISGLVFLILLMLSMFKVDKNMKSDDRNEVSSEVS</sequence>
<keyword evidence="8" id="KW-1185">Reference proteome</keyword>
<accession>R4KCY4</accession>
<dbReference type="Proteomes" id="UP000013523">
    <property type="component" value="Chromosome"/>
</dbReference>
<dbReference type="GO" id="GO:0016020">
    <property type="term" value="C:membrane"/>
    <property type="evidence" value="ECO:0007669"/>
    <property type="project" value="UniProtKB-SubCell"/>
</dbReference>
<dbReference type="GO" id="GO:0140359">
    <property type="term" value="F:ABC-type transporter activity"/>
    <property type="evidence" value="ECO:0007669"/>
    <property type="project" value="InterPro"/>
</dbReference>
<dbReference type="HOGENOM" id="CLU_052634_0_0_9"/>
<feature type="transmembrane region" description="Helical" evidence="5">
    <location>
        <begin position="312"/>
        <end position="331"/>
    </location>
</feature>
<dbReference type="Gene3D" id="3.40.1710.10">
    <property type="entry name" value="abc type-2 transporter like domain"/>
    <property type="match status" value="1"/>
</dbReference>